<feature type="domain" description="Peptidase C14 caspase" evidence="2">
    <location>
        <begin position="40"/>
        <end position="351"/>
    </location>
</feature>
<gene>
    <name evidence="3" type="ORF">VKT23_014097</name>
</gene>
<keyword evidence="4" id="KW-1185">Reference proteome</keyword>
<dbReference type="EMBL" id="JBANRG010000041">
    <property type="protein sequence ID" value="KAK7447387.1"/>
    <property type="molecule type" value="Genomic_DNA"/>
</dbReference>
<dbReference type="PANTHER" id="PTHR48104:SF30">
    <property type="entry name" value="METACASPASE-1"/>
    <property type="match status" value="1"/>
</dbReference>
<comment type="caution">
    <text evidence="3">The sequence shown here is derived from an EMBL/GenBank/DDBJ whole genome shotgun (WGS) entry which is preliminary data.</text>
</comment>
<dbReference type="Gene3D" id="3.40.50.12660">
    <property type="match status" value="1"/>
</dbReference>
<dbReference type="PANTHER" id="PTHR48104">
    <property type="entry name" value="METACASPASE-4"/>
    <property type="match status" value="1"/>
</dbReference>
<sequence>MVFHPPRIPTSNVELEKRALLCGICYSRAKTRQQSCTRAANGTLKGPHHDVLACKEMLMDIYSYPKENIVIMMDDNDTPEDSDLLPTRANMLTQLERFVQRDKPNVQYFFLYAGHSEQIECQDGTEEDGMNECLVPMDATEILDLDRELTNEDVERMVMDDDLKRLLADRLPPTCKLTAVMDTCHSATLLDLFHHRCNRISRPSSSGRRIVRKANELAGQLKSMVHRDSATNQAIFRVHQIMSAYAIPREIEFCDGLHCLRLRWSSTGRQPSMICISACKDGENSWENPNDGSGSLTMALVNILRTESKPILKTLMRKLSSELDGQHDKMVKERQDWYRKHGGHAVLIKRRFVQNPQLSTEIPADMDHFLTI</sequence>
<evidence type="ECO:0000256" key="1">
    <source>
        <dbReference type="ARBA" id="ARBA00009005"/>
    </source>
</evidence>
<evidence type="ECO:0000313" key="3">
    <source>
        <dbReference type="EMBL" id="KAK7447387.1"/>
    </source>
</evidence>
<proteinExistence type="inferred from homology"/>
<name>A0ABR1J5Y5_9AGAR</name>
<evidence type="ECO:0000313" key="4">
    <source>
        <dbReference type="Proteomes" id="UP001498398"/>
    </source>
</evidence>
<accession>A0ABR1J5Y5</accession>
<dbReference type="Pfam" id="PF00656">
    <property type="entry name" value="Peptidase_C14"/>
    <property type="match status" value="1"/>
</dbReference>
<comment type="similarity">
    <text evidence="1">Belongs to the peptidase C14B family.</text>
</comment>
<protein>
    <recommendedName>
        <fullName evidence="2">Peptidase C14 caspase domain-containing protein</fullName>
    </recommendedName>
</protein>
<dbReference type="Proteomes" id="UP001498398">
    <property type="component" value="Unassembled WGS sequence"/>
</dbReference>
<evidence type="ECO:0000259" key="2">
    <source>
        <dbReference type="Pfam" id="PF00656"/>
    </source>
</evidence>
<dbReference type="InterPro" id="IPR050452">
    <property type="entry name" value="Metacaspase"/>
</dbReference>
<organism evidence="3 4">
    <name type="scientific">Marasmiellus scandens</name>
    <dbReference type="NCBI Taxonomy" id="2682957"/>
    <lineage>
        <taxon>Eukaryota</taxon>
        <taxon>Fungi</taxon>
        <taxon>Dikarya</taxon>
        <taxon>Basidiomycota</taxon>
        <taxon>Agaricomycotina</taxon>
        <taxon>Agaricomycetes</taxon>
        <taxon>Agaricomycetidae</taxon>
        <taxon>Agaricales</taxon>
        <taxon>Marasmiineae</taxon>
        <taxon>Omphalotaceae</taxon>
        <taxon>Marasmiellus</taxon>
    </lineage>
</organism>
<reference evidence="3 4" key="1">
    <citation type="submission" date="2024-01" db="EMBL/GenBank/DDBJ databases">
        <title>A draft genome for the cacao thread blight pathogen Marasmiellus scandens.</title>
        <authorList>
            <person name="Baruah I.K."/>
            <person name="Leung J."/>
            <person name="Bukari Y."/>
            <person name="Amoako-Attah I."/>
            <person name="Meinhardt L.W."/>
            <person name="Bailey B.A."/>
            <person name="Cohen S.P."/>
        </authorList>
    </citation>
    <scope>NUCLEOTIDE SEQUENCE [LARGE SCALE GENOMIC DNA]</scope>
    <source>
        <strain evidence="3 4">GH-19</strain>
    </source>
</reference>
<dbReference type="InterPro" id="IPR011600">
    <property type="entry name" value="Pept_C14_caspase"/>
</dbReference>